<evidence type="ECO:0000313" key="3">
    <source>
        <dbReference type="EMBL" id="BEQ15284.1"/>
    </source>
</evidence>
<name>A0AAU9EJ85_9BACT</name>
<evidence type="ECO:0000313" key="4">
    <source>
        <dbReference type="Proteomes" id="UP001366166"/>
    </source>
</evidence>
<dbReference type="Gene3D" id="3.10.180.10">
    <property type="entry name" value="2,3-Dihydroxybiphenyl 1,2-Dioxygenase, domain 1"/>
    <property type="match status" value="1"/>
</dbReference>
<keyword evidence="4" id="KW-1185">Reference proteome</keyword>
<keyword evidence="1" id="KW-0479">Metal-binding</keyword>
<dbReference type="PANTHER" id="PTHR43048:SF3">
    <property type="entry name" value="METHYLMALONYL-COA EPIMERASE, MITOCHONDRIAL"/>
    <property type="match status" value="1"/>
</dbReference>
<dbReference type="KEGG" id="dmp:FAK_23500"/>
<reference evidence="4" key="1">
    <citation type="journal article" date="2023" name="Arch. Microbiol.">
        <title>Desulfoferula mesophilus gen. nov. sp. nov., a mesophilic sulfate-reducing bacterium isolated from a brackish lake sediment.</title>
        <authorList>
            <person name="Watanabe T."/>
            <person name="Yabe T."/>
            <person name="Tsuji J.M."/>
            <person name="Fukui M."/>
        </authorList>
    </citation>
    <scope>NUCLEOTIDE SEQUENCE [LARGE SCALE GENOMIC DNA]</scope>
    <source>
        <strain evidence="4">12FAK</strain>
    </source>
</reference>
<dbReference type="Proteomes" id="UP001366166">
    <property type="component" value="Chromosome"/>
</dbReference>
<evidence type="ECO:0000256" key="1">
    <source>
        <dbReference type="ARBA" id="ARBA00022723"/>
    </source>
</evidence>
<dbReference type="AlphaFoldDB" id="A0AAU9EJ85"/>
<proteinExistence type="predicted"/>
<dbReference type="GO" id="GO:0004493">
    <property type="term" value="F:methylmalonyl-CoA epimerase activity"/>
    <property type="evidence" value="ECO:0007669"/>
    <property type="project" value="TreeGrafter"/>
</dbReference>
<dbReference type="InterPro" id="IPR018146">
    <property type="entry name" value="Glyoxalase_1_CS"/>
</dbReference>
<dbReference type="GO" id="GO:0004462">
    <property type="term" value="F:lactoylglutathione lyase activity"/>
    <property type="evidence" value="ECO:0007669"/>
    <property type="project" value="InterPro"/>
</dbReference>
<dbReference type="GO" id="GO:0046491">
    <property type="term" value="P:L-methylmalonyl-CoA metabolic process"/>
    <property type="evidence" value="ECO:0007669"/>
    <property type="project" value="TreeGrafter"/>
</dbReference>
<dbReference type="RefSeq" id="WP_338599492.1">
    <property type="nucleotide sequence ID" value="NZ_AP028679.1"/>
</dbReference>
<gene>
    <name evidence="3" type="primary">mceE</name>
    <name evidence="3" type="ORF">FAK_23500</name>
</gene>
<feature type="domain" description="VOC" evidence="2">
    <location>
        <begin position="4"/>
        <end position="132"/>
    </location>
</feature>
<dbReference type="EMBL" id="AP028679">
    <property type="protein sequence ID" value="BEQ15284.1"/>
    <property type="molecule type" value="Genomic_DNA"/>
</dbReference>
<dbReference type="PANTHER" id="PTHR43048">
    <property type="entry name" value="METHYLMALONYL-COA EPIMERASE"/>
    <property type="match status" value="1"/>
</dbReference>
<dbReference type="Pfam" id="PF13669">
    <property type="entry name" value="Glyoxalase_4"/>
    <property type="match status" value="1"/>
</dbReference>
<dbReference type="PROSITE" id="PS51819">
    <property type="entry name" value="VOC"/>
    <property type="match status" value="1"/>
</dbReference>
<dbReference type="SUPFAM" id="SSF54593">
    <property type="entry name" value="Glyoxalase/Bleomycin resistance protein/Dihydroxybiphenyl dioxygenase"/>
    <property type="match status" value="1"/>
</dbReference>
<accession>A0AAU9EJ85</accession>
<dbReference type="GO" id="GO:0046872">
    <property type="term" value="F:metal ion binding"/>
    <property type="evidence" value="ECO:0007669"/>
    <property type="project" value="UniProtKB-KW"/>
</dbReference>
<protein>
    <submittedName>
        <fullName evidence="3">Methylmalonyl-CoA epimerase</fullName>
    </submittedName>
</protein>
<sequence>MLRKIGHLGIAVENIEQTLAVFAGLFEKDVPPIKDVPEKKMKVAVLQLEGLALEFLQDYSEAGPLRQFVEQRGNGVHHFCVEVEDIDQAMQSLNARGIALRDTAPRMGLRGKRIAFLDTSALDGLTVELSEP</sequence>
<organism evidence="3 4">
    <name type="scientific">Desulfoferula mesophila</name>
    <dbReference type="NCBI Taxonomy" id="3058419"/>
    <lineage>
        <taxon>Bacteria</taxon>
        <taxon>Pseudomonadati</taxon>
        <taxon>Thermodesulfobacteriota</taxon>
        <taxon>Desulfarculia</taxon>
        <taxon>Desulfarculales</taxon>
        <taxon>Desulfarculaceae</taxon>
        <taxon>Desulfoferula</taxon>
    </lineage>
</organism>
<evidence type="ECO:0000259" key="2">
    <source>
        <dbReference type="PROSITE" id="PS51819"/>
    </source>
</evidence>
<dbReference type="PROSITE" id="PS00935">
    <property type="entry name" value="GLYOXALASE_I_2"/>
    <property type="match status" value="1"/>
</dbReference>
<dbReference type="InterPro" id="IPR029068">
    <property type="entry name" value="Glyas_Bleomycin-R_OHBP_Dase"/>
</dbReference>
<dbReference type="InterPro" id="IPR037523">
    <property type="entry name" value="VOC_core"/>
</dbReference>
<dbReference type="InterPro" id="IPR051785">
    <property type="entry name" value="MMCE/EMCE_epimerase"/>
</dbReference>